<comment type="caution">
    <text evidence="4">The sequence shown here is derived from an EMBL/GenBank/DDBJ whole genome shotgun (WGS) entry which is preliminary data.</text>
</comment>
<dbReference type="PANTHER" id="PTHR31707">
    <property type="entry name" value="PECTINESTERASE"/>
    <property type="match status" value="1"/>
</dbReference>
<protein>
    <submittedName>
        <fullName evidence="4">Pectinesterase/pectinesterase inhibitor PPE8B</fullName>
    </submittedName>
</protein>
<dbReference type="AlphaFoldDB" id="A0AAW2MUC0"/>
<dbReference type="InterPro" id="IPR035513">
    <property type="entry name" value="Invertase/methylesterase_inhib"/>
</dbReference>
<dbReference type="SMART" id="SM00856">
    <property type="entry name" value="PMEI"/>
    <property type="match status" value="1"/>
</dbReference>
<gene>
    <name evidence="4" type="ORF">Sangu_1520300</name>
</gene>
<feature type="region of interest" description="Disordered" evidence="1">
    <location>
        <begin position="163"/>
        <end position="198"/>
    </location>
</feature>
<proteinExistence type="predicted"/>
<accession>A0AAW2MUC0</accession>
<evidence type="ECO:0000256" key="1">
    <source>
        <dbReference type="SAM" id="MobiDB-lite"/>
    </source>
</evidence>
<feature type="chain" id="PRO_5043980024" evidence="2">
    <location>
        <begin position="24"/>
        <end position="257"/>
    </location>
</feature>
<feature type="compositionally biased region" description="Gly residues" evidence="1">
    <location>
        <begin position="178"/>
        <end position="192"/>
    </location>
</feature>
<keyword evidence="2" id="KW-0732">Signal</keyword>
<feature type="signal peptide" evidence="2">
    <location>
        <begin position="1"/>
        <end position="23"/>
    </location>
</feature>
<feature type="domain" description="Pectinesterase inhibitor" evidence="3">
    <location>
        <begin position="40"/>
        <end position="162"/>
    </location>
</feature>
<dbReference type="InterPro" id="IPR012334">
    <property type="entry name" value="Pectin_lyas_fold"/>
</dbReference>
<dbReference type="GO" id="GO:0004857">
    <property type="term" value="F:enzyme inhibitor activity"/>
    <property type="evidence" value="ECO:0007669"/>
    <property type="project" value="InterPro"/>
</dbReference>
<dbReference type="Gene3D" id="2.160.20.10">
    <property type="entry name" value="Single-stranded right-handed beta-helix, Pectin lyase-like"/>
    <property type="match status" value="1"/>
</dbReference>
<dbReference type="SUPFAM" id="SSF101148">
    <property type="entry name" value="Plant invertase/pectin methylesterase inhibitor"/>
    <property type="match status" value="1"/>
</dbReference>
<dbReference type="Pfam" id="PF04043">
    <property type="entry name" value="PMEI"/>
    <property type="match status" value="1"/>
</dbReference>
<name>A0AAW2MUC0_9LAMI</name>
<dbReference type="Gene3D" id="1.20.140.40">
    <property type="entry name" value="Invertase/pectin methylesterase inhibitor family protein"/>
    <property type="match status" value="1"/>
</dbReference>
<reference evidence="4" key="1">
    <citation type="submission" date="2020-06" db="EMBL/GenBank/DDBJ databases">
        <authorList>
            <person name="Li T."/>
            <person name="Hu X."/>
            <person name="Zhang T."/>
            <person name="Song X."/>
            <person name="Zhang H."/>
            <person name="Dai N."/>
            <person name="Sheng W."/>
            <person name="Hou X."/>
            <person name="Wei L."/>
        </authorList>
    </citation>
    <scope>NUCLEOTIDE SEQUENCE</scope>
    <source>
        <strain evidence="4">G01</strain>
        <tissue evidence="4">Leaf</tissue>
    </source>
</reference>
<evidence type="ECO:0000256" key="2">
    <source>
        <dbReference type="SAM" id="SignalP"/>
    </source>
</evidence>
<dbReference type="CDD" id="cd15799">
    <property type="entry name" value="PMEI-like_4"/>
    <property type="match status" value="1"/>
</dbReference>
<dbReference type="InterPro" id="IPR006501">
    <property type="entry name" value="Pectinesterase_inhib_dom"/>
</dbReference>
<reference evidence="4" key="2">
    <citation type="journal article" date="2024" name="Plant">
        <title>Genomic evolution and insights into agronomic trait innovations of Sesamum species.</title>
        <authorList>
            <person name="Miao H."/>
            <person name="Wang L."/>
            <person name="Qu L."/>
            <person name="Liu H."/>
            <person name="Sun Y."/>
            <person name="Le M."/>
            <person name="Wang Q."/>
            <person name="Wei S."/>
            <person name="Zheng Y."/>
            <person name="Lin W."/>
            <person name="Duan Y."/>
            <person name="Cao H."/>
            <person name="Xiong S."/>
            <person name="Wang X."/>
            <person name="Wei L."/>
            <person name="Li C."/>
            <person name="Ma Q."/>
            <person name="Ju M."/>
            <person name="Zhao R."/>
            <person name="Li G."/>
            <person name="Mu C."/>
            <person name="Tian Q."/>
            <person name="Mei H."/>
            <person name="Zhang T."/>
            <person name="Gao T."/>
            <person name="Zhang H."/>
        </authorList>
    </citation>
    <scope>NUCLEOTIDE SEQUENCE</scope>
    <source>
        <strain evidence="4">G01</strain>
    </source>
</reference>
<sequence length="257" mass="26627">MGGSPLLKLLFLVVLLCASFTAGKSSSSSDFVPSEYLGVPASEFVGTVRSTIDIIRQVMSMVSQFSGGFGDFRLTNAISDCLDLMDLSMDQLSWTLSASQNPNGKDNSTGNVGADMKTWLSGALINQDTCKEGLDGTNSIVKNLIAGSLDQVTSLVYDILSNVKTTPTTPPKGAPSNGPGGGKGSGSGGGGRGGRKLIADDHQFPGWLRSHDRNLLQAANGALADVVVAADGTGNFTSIKDAVQAAPEYSTKRSTQS</sequence>
<evidence type="ECO:0000259" key="3">
    <source>
        <dbReference type="SMART" id="SM00856"/>
    </source>
</evidence>
<organism evidence="4">
    <name type="scientific">Sesamum angustifolium</name>
    <dbReference type="NCBI Taxonomy" id="2727405"/>
    <lineage>
        <taxon>Eukaryota</taxon>
        <taxon>Viridiplantae</taxon>
        <taxon>Streptophyta</taxon>
        <taxon>Embryophyta</taxon>
        <taxon>Tracheophyta</taxon>
        <taxon>Spermatophyta</taxon>
        <taxon>Magnoliopsida</taxon>
        <taxon>eudicotyledons</taxon>
        <taxon>Gunneridae</taxon>
        <taxon>Pentapetalae</taxon>
        <taxon>asterids</taxon>
        <taxon>lamiids</taxon>
        <taxon>Lamiales</taxon>
        <taxon>Pedaliaceae</taxon>
        <taxon>Sesamum</taxon>
    </lineage>
</organism>
<dbReference type="EMBL" id="JACGWK010000009">
    <property type="protein sequence ID" value="KAL0333641.1"/>
    <property type="molecule type" value="Genomic_DNA"/>
</dbReference>
<evidence type="ECO:0000313" key="4">
    <source>
        <dbReference type="EMBL" id="KAL0333641.1"/>
    </source>
</evidence>